<reference evidence="2 3" key="1">
    <citation type="submission" date="2020-07" db="EMBL/GenBank/DDBJ databases">
        <authorList>
            <person name="Feng H."/>
        </authorList>
    </citation>
    <scope>NUCLEOTIDE SEQUENCE [LARGE SCALE GENOMIC DNA]</scope>
    <source>
        <strain evidence="3">s-10</strain>
    </source>
</reference>
<dbReference type="Proteomes" id="UP000535491">
    <property type="component" value="Unassembled WGS sequence"/>
</dbReference>
<proteinExistence type="predicted"/>
<accession>A0A7W1WQI5</accession>
<dbReference type="RefSeq" id="WP_181751460.1">
    <property type="nucleotide sequence ID" value="NZ_JACEIQ010000006.1"/>
</dbReference>
<evidence type="ECO:0000259" key="1">
    <source>
        <dbReference type="Pfam" id="PF12867"/>
    </source>
</evidence>
<dbReference type="InterPro" id="IPR024775">
    <property type="entry name" value="DinB-like"/>
</dbReference>
<organism evidence="2 3">
    <name type="scientific">Paenactinomyces guangxiensis</name>
    <dbReference type="NCBI Taxonomy" id="1490290"/>
    <lineage>
        <taxon>Bacteria</taxon>
        <taxon>Bacillati</taxon>
        <taxon>Bacillota</taxon>
        <taxon>Bacilli</taxon>
        <taxon>Bacillales</taxon>
        <taxon>Thermoactinomycetaceae</taxon>
        <taxon>Paenactinomyces</taxon>
    </lineage>
</organism>
<keyword evidence="3" id="KW-1185">Reference proteome</keyword>
<dbReference type="SUPFAM" id="SSF109854">
    <property type="entry name" value="DinB/YfiT-like putative metalloenzymes"/>
    <property type="match status" value="1"/>
</dbReference>
<dbReference type="AlphaFoldDB" id="A0A7W1WQI5"/>
<comment type="caution">
    <text evidence="2">The sequence shown here is derived from an EMBL/GenBank/DDBJ whole genome shotgun (WGS) entry which is preliminary data.</text>
</comment>
<dbReference type="Pfam" id="PF12867">
    <property type="entry name" value="DinB_2"/>
    <property type="match status" value="1"/>
</dbReference>
<protein>
    <submittedName>
        <fullName evidence="2">DinB family protein</fullName>
    </submittedName>
</protein>
<dbReference type="Gene3D" id="1.20.120.450">
    <property type="entry name" value="dinb family like domain"/>
    <property type="match status" value="1"/>
</dbReference>
<feature type="domain" description="DinB-like" evidence="1">
    <location>
        <begin position="5"/>
        <end position="154"/>
    </location>
</feature>
<evidence type="ECO:0000313" key="3">
    <source>
        <dbReference type="Proteomes" id="UP000535491"/>
    </source>
</evidence>
<gene>
    <name evidence="2" type="ORF">H1191_07835</name>
</gene>
<sequence length="164" mass="19174">MLEMTKVREELWDAVSGLSDEELNQRVSAEKWTIAQVLEHLYLVERAVASQIKHGLYDESDQPYEVKPIDRVLNRSVKIKVPNPALEPKTNFQSLESLKVKLDKSRHQLLEAMENLDPELSEKRALPHPGFGRLSIKQWTEFIPLHEKRHIHQIKETRKELKLP</sequence>
<name>A0A7W1WQI5_9BACL</name>
<dbReference type="InterPro" id="IPR034660">
    <property type="entry name" value="DinB/YfiT-like"/>
</dbReference>
<dbReference type="EMBL" id="JACEIQ010000006">
    <property type="protein sequence ID" value="MBA4494213.1"/>
    <property type="molecule type" value="Genomic_DNA"/>
</dbReference>
<evidence type="ECO:0000313" key="2">
    <source>
        <dbReference type="EMBL" id="MBA4494213.1"/>
    </source>
</evidence>